<dbReference type="Proteomes" id="UP001596024">
    <property type="component" value="Unassembled WGS sequence"/>
</dbReference>
<evidence type="ECO:0000313" key="2">
    <source>
        <dbReference type="EMBL" id="MFC4725412.1"/>
    </source>
</evidence>
<gene>
    <name evidence="2" type="ORF">ACFPB0_08935</name>
</gene>
<dbReference type="InterPro" id="IPR006440">
    <property type="entry name" value="Doc"/>
</dbReference>
<dbReference type="PANTHER" id="PTHR39426">
    <property type="entry name" value="HOMOLOGY TO DEATH-ON-CURING PROTEIN OF PHAGE P1"/>
    <property type="match status" value="1"/>
</dbReference>
<dbReference type="PIRSF" id="PIRSF018297">
    <property type="entry name" value="Doc"/>
    <property type="match status" value="1"/>
</dbReference>
<protein>
    <submittedName>
        <fullName evidence="2">Type II toxin-antitoxin system death-on-curing family toxin</fullName>
    </submittedName>
</protein>
<evidence type="ECO:0000313" key="3">
    <source>
        <dbReference type="Proteomes" id="UP001596024"/>
    </source>
</evidence>
<evidence type="ECO:0000259" key="1">
    <source>
        <dbReference type="PROSITE" id="PS51459"/>
    </source>
</evidence>
<name>A0ABV9NAT1_9PROT</name>
<keyword evidence="3" id="KW-1185">Reference proteome</keyword>
<dbReference type="Gene3D" id="1.20.120.1870">
    <property type="entry name" value="Fic/DOC protein, Fido domain"/>
    <property type="match status" value="1"/>
</dbReference>
<accession>A0ABV9NAT1</accession>
<reference evidence="3" key="1">
    <citation type="journal article" date="2019" name="Int. J. Syst. Evol. Microbiol.">
        <title>The Global Catalogue of Microorganisms (GCM) 10K type strain sequencing project: providing services to taxonomists for standard genome sequencing and annotation.</title>
        <authorList>
            <consortium name="The Broad Institute Genomics Platform"/>
            <consortium name="The Broad Institute Genome Sequencing Center for Infectious Disease"/>
            <person name="Wu L."/>
            <person name="Ma J."/>
        </authorList>
    </citation>
    <scope>NUCLEOTIDE SEQUENCE [LARGE SCALE GENOMIC DNA]</scope>
    <source>
        <strain evidence="3">CCUG 62981</strain>
    </source>
</reference>
<proteinExistence type="predicted"/>
<dbReference type="SUPFAM" id="SSF140931">
    <property type="entry name" value="Fic-like"/>
    <property type="match status" value="1"/>
</dbReference>
<organism evidence="2 3">
    <name type="scientific">Glycocaulis abyssi</name>
    <dbReference type="NCBI Taxonomy" id="1433403"/>
    <lineage>
        <taxon>Bacteria</taxon>
        <taxon>Pseudomonadati</taxon>
        <taxon>Pseudomonadota</taxon>
        <taxon>Alphaproteobacteria</taxon>
        <taxon>Maricaulales</taxon>
        <taxon>Maricaulaceae</taxon>
        <taxon>Glycocaulis</taxon>
    </lineage>
</organism>
<dbReference type="NCBIfam" id="TIGR01550">
    <property type="entry name" value="DOC_P1"/>
    <property type="match status" value="1"/>
</dbReference>
<comment type="caution">
    <text evidence="2">The sequence shown here is derived from an EMBL/GenBank/DDBJ whole genome shotgun (WGS) entry which is preliminary data.</text>
</comment>
<feature type="domain" description="Fido" evidence="1">
    <location>
        <begin position="6"/>
        <end position="125"/>
    </location>
</feature>
<dbReference type="InterPro" id="IPR053737">
    <property type="entry name" value="Type_II_TA_Toxin"/>
</dbReference>
<dbReference type="InterPro" id="IPR003812">
    <property type="entry name" value="Fido"/>
</dbReference>
<dbReference type="InterPro" id="IPR036597">
    <property type="entry name" value="Fido-like_dom_sf"/>
</dbReference>
<dbReference type="EMBL" id="JBHSGQ010000004">
    <property type="protein sequence ID" value="MFC4725412.1"/>
    <property type="molecule type" value="Genomic_DNA"/>
</dbReference>
<sequence>MSVRLPDYAGYLAVMGEVLAESGGTPLQLRDEGLLQSAFARPENLMAYADGSEDVFAVAASLANGIARNHPFVDGNKRAAATAFLITLFLNGVRMDTTQADLAETFRSLAAGTLDEHTLADWGRRLGVEDPRFVR</sequence>
<dbReference type="PANTHER" id="PTHR39426:SF1">
    <property type="entry name" value="HOMOLOGY TO DEATH-ON-CURING PROTEIN OF PHAGE P1"/>
    <property type="match status" value="1"/>
</dbReference>
<dbReference type="PROSITE" id="PS51459">
    <property type="entry name" value="FIDO"/>
    <property type="match status" value="1"/>
</dbReference>
<dbReference type="Pfam" id="PF02661">
    <property type="entry name" value="Fic"/>
    <property type="match status" value="1"/>
</dbReference>
<dbReference type="RefSeq" id="WP_371393538.1">
    <property type="nucleotide sequence ID" value="NZ_CP163421.1"/>
</dbReference>